<feature type="region of interest" description="Disordered" evidence="1">
    <location>
        <begin position="1"/>
        <end position="47"/>
    </location>
</feature>
<reference evidence="2 3" key="1">
    <citation type="submission" date="2024-02" db="EMBL/GenBank/DDBJ databases">
        <authorList>
            <person name="Chen Y."/>
            <person name="Shah S."/>
            <person name="Dougan E. K."/>
            <person name="Thang M."/>
            <person name="Chan C."/>
        </authorList>
    </citation>
    <scope>NUCLEOTIDE SEQUENCE [LARGE SCALE GENOMIC DNA]</scope>
</reference>
<gene>
    <name evidence="2" type="ORF">SCF082_LOCUS10379</name>
</gene>
<feature type="region of interest" description="Disordered" evidence="1">
    <location>
        <begin position="551"/>
        <end position="637"/>
    </location>
</feature>
<evidence type="ECO:0000313" key="2">
    <source>
        <dbReference type="EMBL" id="CAK9009676.1"/>
    </source>
</evidence>
<dbReference type="Proteomes" id="UP001642464">
    <property type="component" value="Unassembled WGS sequence"/>
</dbReference>
<feature type="compositionally biased region" description="Basic residues" evidence="1">
    <location>
        <begin position="35"/>
        <end position="47"/>
    </location>
</feature>
<organism evidence="2 3">
    <name type="scientific">Durusdinium trenchii</name>
    <dbReference type="NCBI Taxonomy" id="1381693"/>
    <lineage>
        <taxon>Eukaryota</taxon>
        <taxon>Sar</taxon>
        <taxon>Alveolata</taxon>
        <taxon>Dinophyceae</taxon>
        <taxon>Suessiales</taxon>
        <taxon>Symbiodiniaceae</taxon>
        <taxon>Durusdinium</taxon>
    </lineage>
</organism>
<protein>
    <submittedName>
        <fullName evidence="2">Uncharacterized protein</fullName>
    </submittedName>
</protein>
<name>A0ABP0J5Q1_9DINO</name>
<feature type="compositionally biased region" description="Basic and acidic residues" evidence="1">
    <location>
        <begin position="592"/>
        <end position="601"/>
    </location>
</feature>
<dbReference type="EMBL" id="CAXAMM010006063">
    <property type="protein sequence ID" value="CAK9009676.1"/>
    <property type="molecule type" value="Genomic_DNA"/>
</dbReference>
<keyword evidence="3" id="KW-1185">Reference proteome</keyword>
<comment type="caution">
    <text evidence="2">The sequence shown here is derived from an EMBL/GenBank/DDBJ whole genome shotgun (WGS) entry which is preliminary data.</text>
</comment>
<evidence type="ECO:0000313" key="3">
    <source>
        <dbReference type="Proteomes" id="UP001642464"/>
    </source>
</evidence>
<feature type="compositionally biased region" description="Low complexity" evidence="1">
    <location>
        <begin position="611"/>
        <end position="637"/>
    </location>
</feature>
<proteinExistence type="predicted"/>
<accession>A0ABP0J5Q1</accession>
<sequence>MPPTTEQPASSLPPLRASAKGEKRKRAERLLTRPPAKKHFRSKTFRQRRRRQKVLTCHLRRFPSAEQAADTVARAIRVVENEWPEFGKLVAQKLQPATVCGSCSSLVRGLGAVPEFKPPNPSDRIRAIRDQVDVLIHQAFPDRSAVENLGYSIGAARWLKASGPDDAQAKTRGRPSKVNSKACIEAVRAVLQAHSQDSSKICRSNPGGTAEWVIARTLTKDRTALFEDEPSLYENMSARTMHRIMKEHLCHFKKARCQSDYCQYCADYDDKVLPKAQEMIADARDQLEKIMPNYWQAWDAFLAAEPFKDLPALEIEAFEHYISRHHERHPCAEHRDNDFPCGLADLRKRGSGFRQNLRVDLFSLEATLSTELRAMLRLMLSYNHHKAATEHQDPVLMSLQKSPPCNSTTLVSDWKELVTLPISHKATGEQFYATARMEVSVWGACMVDGNAAQRRRDPSSPLICVILNKDSPVPQEAKRLLPTDLAITRTYCLSGKLDARIKPTALGVRLYNHVFSTRPVSVELKDYSIEALACPAEWRRGFWGSGRSNWDTDPEPLHLHKNTALSRRYDEQKSLLPRAKGRKHNALPSLDDEIKKHEASLQRRRQRNKIRQQAWSKKTSQEPSSSSTSSSSDSSAE</sequence>
<evidence type="ECO:0000256" key="1">
    <source>
        <dbReference type="SAM" id="MobiDB-lite"/>
    </source>
</evidence>
<feature type="compositionally biased region" description="Polar residues" evidence="1">
    <location>
        <begin position="1"/>
        <end position="10"/>
    </location>
</feature>